<dbReference type="FunFam" id="3.40.50.2000:FF:000005">
    <property type="entry name" value="Alpha-1,4 glucan phosphorylase"/>
    <property type="match status" value="1"/>
</dbReference>
<dbReference type="STRING" id="52694.ACWI_03060"/>
<dbReference type="PIRSF" id="PIRSF000460">
    <property type="entry name" value="Pprylas_GlgP"/>
    <property type="match status" value="1"/>
</dbReference>
<protein>
    <recommendedName>
        <fullName evidence="12">Alpha-1,4 glucan phosphorylase</fullName>
        <ecNumber evidence="12">2.4.1.1</ecNumber>
    </recommendedName>
</protein>
<evidence type="ECO:0000256" key="8">
    <source>
        <dbReference type="ARBA" id="ARBA00022898"/>
    </source>
</evidence>
<proteinExistence type="inferred from homology"/>
<gene>
    <name evidence="13" type="primary">glgP</name>
    <name evidence="13" type="ORF">ACWI_03060</name>
</gene>
<keyword evidence="9 12" id="KW-0119">Carbohydrate metabolism</keyword>
<evidence type="ECO:0000256" key="4">
    <source>
        <dbReference type="ARBA" id="ARBA00022553"/>
    </source>
</evidence>
<dbReference type="GO" id="GO:0030170">
    <property type="term" value="F:pyridoxal phosphate binding"/>
    <property type="evidence" value="ECO:0007669"/>
    <property type="project" value="InterPro"/>
</dbReference>
<comment type="similarity">
    <text evidence="3 12">Belongs to the glycogen phosphorylase family.</text>
</comment>
<dbReference type="InterPro" id="IPR000811">
    <property type="entry name" value="Glyco_trans_35"/>
</dbReference>
<sequence length="808" mass="91802">MNSSEREKIKAAYKATFTKKIEEVSGNCLAEASLLKQYQALAEMVMESITSQWAKTNTLYNKNESKQVYFFSIEFLIGRLMKSYLSNLGVEDLVQECSVEMGLDYEAILAQESDPGLGNGGLGRLMACYLDSSSAMGMPAHGNGIRYKYGLFEQRIINGEQIEVADNWLKNGYPFEIRNPDKSVIVKYYGQIHSENINGNLTFVHENYEPIMAVPYDVPIKGYRNETVNSLRLWSAEPLEAFDLPSFNQGHFLNAVRHKSEAEAISQILYPNDNGFDGKLLRLKQEYFFVCAGIKRIVVDFKRSNNNSMDGFSDKICIHINDTHPALCGPELMRVLMDEEGLGWDDSWKITVAALSFTNHTVLPEALEKWPVDMMKDLLPRIYMIIEEINRRFLMELDNEFPYDLERNHSLSIIRDNYVHMASLAIVSSHSVNGVAALHSKILREETFNGYYQVFPNRFYSVTNGVSPRRFLMNSNPELKTLITESIGSAWEHNLFHLKKLLNNINDPVFYEKFDGVKLANKIRLANYMASHNNINVDPHSIFDIQVKRIHEYKRQLLNALHVLYLYNRLKENPNLEMAPRTFIFAGKAAPGYYYAKEVIKLITAIAELVNTDPTLHDKLKVVFLANFNVSLAEIIYPAANISEQISTAGKEASGTGNMKFMMNGAITLGTMDGANIEILEAVGPSNIVTFGLSADEVHNYQKYGGYRSIDIFEQDPRIQQVLHQLIDGTLGHGLSFQAIYDSLLLYNDGYFVLKDFSAYADAQNQVDHLFRNPTIWTKMSISNVANSGIFSSDRSIADYQREIWKII</sequence>
<comment type="cofactor">
    <cofactor evidence="2 12">
        <name>pyridoxal 5'-phosphate</name>
        <dbReference type="ChEBI" id="CHEBI:597326"/>
    </cofactor>
</comment>
<comment type="function">
    <text evidence="10">Phosphorylase is an important allosteric enzyme in carbohydrate metabolism. Enzymes from different sources differ in their regulatory mechanisms and in their natural substrates. However, all known phosphorylases share catalytic and structural properties.</text>
</comment>
<evidence type="ECO:0000256" key="2">
    <source>
        <dbReference type="ARBA" id="ARBA00001933"/>
    </source>
</evidence>
<keyword evidence="8 11" id="KW-0663">Pyridoxal phosphate</keyword>
<keyword evidence="5" id="KW-0321">Glycogen metabolism</keyword>
<comment type="function">
    <text evidence="12">Allosteric enzyme that catalyzes the rate-limiting step in glycogen catabolism, the phosphorolytic cleavage of glycogen to produce glucose-1-phosphate, and plays a central role in maintaining cellular and organismal glucose homeostasis.</text>
</comment>
<organism evidence="13 14">
    <name type="scientific">Acetobacterium wieringae</name>
    <dbReference type="NCBI Taxonomy" id="52694"/>
    <lineage>
        <taxon>Bacteria</taxon>
        <taxon>Bacillati</taxon>
        <taxon>Bacillota</taxon>
        <taxon>Clostridia</taxon>
        <taxon>Eubacteriales</taxon>
        <taxon>Eubacteriaceae</taxon>
        <taxon>Acetobacterium</taxon>
    </lineage>
</organism>
<evidence type="ECO:0000313" key="14">
    <source>
        <dbReference type="Proteomes" id="UP000176244"/>
    </source>
</evidence>
<dbReference type="Proteomes" id="UP000176244">
    <property type="component" value="Unassembled WGS sequence"/>
</dbReference>
<dbReference type="GO" id="GO:0005980">
    <property type="term" value="P:glycogen catabolic process"/>
    <property type="evidence" value="ECO:0007669"/>
    <property type="project" value="TreeGrafter"/>
</dbReference>
<evidence type="ECO:0000256" key="10">
    <source>
        <dbReference type="ARBA" id="ARBA00025174"/>
    </source>
</evidence>
<evidence type="ECO:0000256" key="9">
    <source>
        <dbReference type="ARBA" id="ARBA00023277"/>
    </source>
</evidence>
<dbReference type="GO" id="GO:0005737">
    <property type="term" value="C:cytoplasm"/>
    <property type="evidence" value="ECO:0007669"/>
    <property type="project" value="TreeGrafter"/>
</dbReference>
<keyword evidence="7 12" id="KW-0808">Transferase</keyword>
<evidence type="ECO:0000256" key="5">
    <source>
        <dbReference type="ARBA" id="ARBA00022600"/>
    </source>
</evidence>
<dbReference type="Gene3D" id="3.40.50.2000">
    <property type="entry name" value="Glycogen Phosphorylase B"/>
    <property type="match status" value="2"/>
</dbReference>
<evidence type="ECO:0000256" key="1">
    <source>
        <dbReference type="ARBA" id="ARBA00001275"/>
    </source>
</evidence>
<accession>A0A1F2PN81</accession>
<dbReference type="RefSeq" id="WP_070369673.1">
    <property type="nucleotide sequence ID" value="NZ_LKEU01000010.1"/>
</dbReference>
<dbReference type="EMBL" id="LKEU01000010">
    <property type="protein sequence ID" value="OFV72395.1"/>
    <property type="molecule type" value="Genomic_DNA"/>
</dbReference>
<dbReference type="Pfam" id="PF00343">
    <property type="entry name" value="Phosphorylase"/>
    <property type="match status" value="1"/>
</dbReference>
<comment type="caution">
    <text evidence="13">The sequence shown here is derived from an EMBL/GenBank/DDBJ whole genome shotgun (WGS) entry which is preliminary data.</text>
</comment>
<dbReference type="CDD" id="cd04300">
    <property type="entry name" value="GT35_Glycogen_Phosphorylase"/>
    <property type="match status" value="1"/>
</dbReference>
<reference evidence="13 14" key="1">
    <citation type="submission" date="2015-09" db="EMBL/GenBank/DDBJ databases">
        <title>Genome sequence of Acetobacterium wieringae DSM 1911.</title>
        <authorList>
            <person name="Poehlein A."/>
            <person name="Bengelsdorf F.R."/>
            <person name="Schiel-Bengelsdorf B."/>
            <person name="Duerre P."/>
            <person name="Daniel R."/>
        </authorList>
    </citation>
    <scope>NUCLEOTIDE SEQUENCE [LARGE SCALE GENOMIC DNA]</scope>
    <source>
        <strain evidence="13 14">DSM 1911</strain>
    </source>
</reference>
<evidence type="ECO:0000256" key="3">
    <source>
        <dbReference type="ARBA" id="ARBA00006047"/>
    </source>
</evidence>
<evidence type="ECO:0000256" key="11">
    <source>
        <dbReference type="PIRSR" id="PIRSR000460-1"/>
    </source>
</evidence>
<keyword evidence="4" id="KW-0597">Phosphoprotein</keyword>
<comment type="catalytic activity">
    <reaction evidence="1 12">
        <text>[(1-&gt;4)-alpha-D-glucosyl](n) + phosphate = [(1-&gt;4)-alpha-D-glucosyl](n-1) + alpha-D-glucose 1-phosphate</text>
        <dbReference type="Rhea" id="RHEA:41732"/>
        <dbReference type="Rhea" id="RHEA-COMP:9584"/>
        <dbReference type="Rhea" id="RHEA-COMP:9586"/>
        <dbReference type="ChEBI" id="CHEBI:15444"/>
        <dbReference type="ChEBI" id="CHEBI:43474"/>
        <dbReference type="ChEBI" id="CHEBI:58601"/>
        <dbReference type="EC" id="2.4.1.1"/>
    </reaction>
</comment>
<name>A0A1F2PN81_9FIRM</name>
<dbReference type="InterPro" id="IPR035090">
    <property type="entry name" value="Pyridoxal_P_attach_site"/>
</dbReference>
<evidence type="ECO:0000256" key="12">
    <source>
        <dbReference type="RuleBase" id="RU000587"/>
    </source>
</evidence>
<dbReference type="OrthoDB" id="9760804at2"/>
<evidence type="ECO:0000256" key="6">
    <source>
        <dbReference type="ARBA" id="ARBA00022676"/>
    </source>
</evidence>
<dbReference type="EC" id="2.4.1.1" evidence="12"/>
<dbReference type="GO" id="GO:0008184">
    <property type="term" value="F:glycogen phosphorylase activity"/>
    <property type="evidence" value="ECO:0007669"/>
    <property type="project" value="InterPro"/>
</dbReference>
<feature type="modified residue" description="N6-(pyridoxal phosphate)lysine" evidence="11">
    <location>
        <position position="660"/>
    </location>
</feature>
<dbReference type="AlphaFoldDB" id="A0A1F2PN81"/>
<dbReference type="NCBIfam" id="TIGR02093">
    <property type="entry name" value="P_ylase"/>
    <property type="match status" value="1"/>
</dbReference>
<keyword evidence="6 12" id="KW-0328">Glycosyltransferase</keyword>
<dbReference type="PANTHER" id="PTHR11468">
    <property type="entry name" value="GLYCOGEN PHOSPHORYLASE"/>
    <property type="match status" value="1"/>
</dbReference>
<dbReference type="InterPro" id="IPR011833">
    <property type="entry name" value="Glycg_phsphrylas"/>
</dbReference>
<dbReference type="PANTHER" id="PTHR11468:SF3">
    <property type="entry name" value="GLYCOGEN PHOSPHORYLASE, LIVER FORM"/>
    <property type="match status" value="1"/>
</dbReference>
<evidence type="ECO:0000256" key="7">
    <source>
        <dbReference type="ARBA" id="ARBA00022679"/>
    </source>
</evidence>
<dbReference type="FunFam" id="3.40.50.2000:FF:000153">
    <property type="entry name" value="Alpha-1,4 glucan phosphorylase"/>
    <property type="match status" value="1"/>
</dbReference>
<evidence type="ECO:0000313" key="13">
    <source>
        <dbReference type="EMBL" id="OFV72395.1"/>
    </source>
</evidence>
<dbReference type="SUPFAM" id="SSF53756">
    <property type="entry name" value="UDP-Glycosyltransferase/glycogen phosphorylase"/>
    <property type="match status" value="1"/>
</dbReference>
<dbReference type="PROSITE" id="PS00102">
    <property type="entry name" value="PHOSPHORYLASE"/>
    <property type="match status" value="1"/>
</dbReference>